<protein>
    <submittedName>
        <fullName evidence="2">Putative two-component response regulator</fullName>
    </submittedName>
</protein>
<feature type="domain" description="HTH luxR-type" evidence="1">
    <location>
        <begin position="50"/>
        <end position="107"/>
    </location>
</feature>
<dbReference type="GO" id="GO:0006355">
    <property type="term" value="P:regulation of DNA-templated transcription"/>
    <property type="evidence" value="ECO:0007669"/>
    <property type="project" value="InterPro"/>
</dbReference>
<organism evidence="2 3">
    <name type="scientific">Gordonia rhizosphera NBRC 16068</name>
    <dbReference type="NCBI Taxonomy" id="1108045"/>
    <lineage>
        <taxon>Bacteria</taxon>
        <taxon>Bacillati</taxon>
        <taxon>Actinomycetota</taxon>
        <taxon>Actinomycetes</taxon>
        <taxon>Mycobacteriales</taxon>
        <taxon>Gordoniaceae</taxon>
        <taxon>Gordonia</taxon>
    </lineage>
</organism>
<dbReference type="EMBL" id="BAHC01000145">
    <property type="protein sequence ID" value="GAB91752.1"/>
    <property type="molecule type" value="Genomic_DNA"/>
</dbReference>
<proteinExistence type="predicted"/>
<dbReference type="STRING" id="1108045.GORHZ_145_00070"/>
<gene>
    <name evidence="2" type="ORF">GORHZ_145_00070</name>
</gene>
<evidence type="ECO:0000313" key="3">
    <source>
        <dbReference type="Proteomes" id="UP000008363"/>
    </source>
</evidence>
<evidence type="ECO:0000313" key="2">
    <source>
        <dbReference type="EMBL" id="GAB91752.1"/>
    </source>
</evidence>
<dbReference type="GO" id="GO:0003677">
    <property type="term" value="F:DNA binding"/>
    <property type="evidence" value="ECO:0007669"/>
    <property type="project" value="InterPro"/>
</dbReference>
<dbReference type="Proteomes" id="UP000008363">
    <property type="component" value="Unassembled WGS sequence"/>
</dbReference>
<dbReference type="InterPro" id="IPR016032">
    <property type="entry name" value="Sig_transdc_resp-reg_C-effctor"/>
</dbReference>
<dbReference type="eggNOG" id="COG2197">
    <property type="taxonomic scope" value="Bacteria"/>
</dbReference>
<keyword evidence="3" id="KW-1185">Reference proteome</keyword>
<name>K6WHW9_9ACTN</name>
<dbReference type="InterPro" id="IPR000792">
    <property type="entry name" value="Tscrpt_reg_LuxR_C"/>
</dbReference>
<dbReference type="AlphaFoldDB" id="K6WHW9"/>
<dbReference type="Pfam" id="PF00196">
    <property type="entry name" value="GerE"/>
    <property type="match status" value="1"/>
</dbReference>
<dbReference type="SUPFAM" id="SSF46894">
    <property type="entry name" value="C-terminal effector domain of the bipartite response regulators"/>
    <property type="match status" value="1"/>
</dbReference>
<dbReference type="Gene3D" id="1.10.10.10">
    <property type="entry name" value="Winged helix-like DNA-binding domain superfamily/Winged helix DNA-binding domain"/>
    <property type="match status" value="1"/>
</dbReference>
<dbReference type="InterPro" id="IPR036388">
    <property type="entry name" value="WH-like_DNA-bd_sf"/>
</dbReference>
<evidence type="ECO:0000259" key="1">
    <source>
        <dbReference type="SMART" id="SM00421"/>
    </source>
</evidence>
<dbReference type="OrthoDB" id="3171335at2"/>
<dbReference type="RefSeq" id="WP_006335585.1">
    <property type="nucleotide sequence ID" value="NZ_BAHC01000145.1"/>
</dbReference>
<sequence length="123" mass="13895">MSVDHHDRREDALARLRARVIPLPPQRHLTLARPVQQSQCVQQPQPSLPRPHLTNREIEVLRAWLRTDTKEEAAAHLHIAMGTINTHIARARAKYAAVGRTARTKAALLARVVQDGIMTLEEL</sequence>
<accession>K6WHW9</accession>
<comment type="caution">
    <text evidence="2">The sequence shown here is derived from an EMBL/GenBank/DDBJ whole genome shotgun (WGS) entry which is preliminary data.</text>
</comment>
<dbReference type="SMART" id="SM00421">
    <property type="entry name" value="HTH_LUXR"/>
    <property type="match status" value="1"/>
</dbReference>
<reference evidence="2 3" key="1">
    <citation type="submission" date="2012-08" db="EMBL/GenBank/DDBJ databases">
        <title>Whole genome shotgun sequence of Gordonia rhizosphera NBRC 16068.</title>
        <authorList>
            <person name="Takarada H."/>
            <person name="Isaki S."/>
            <person name="Hosoyama A."/>
            <person name="Tsuchikane K."/>
            <person name="Katsumata H."/>
            <person name="Baba S."/>
            <person name="Ohji S."/>
            <person name="Yamazaki S."/>
            <person name="Fujita N."/>
        </authorList>
    </citation>
    <scope>NUCLEOTIDE SEQUENCE [LARGE SCALE GENOMIC DNA]</scope>
    <source>
        <strain evidence="2 3">NBRC 16068</strain>
    </source>
</reference>